<gene>
    <name evidence="1" type="ORF">PMH09_01815</name>
</gene>
<dbReference type="InterPro" id="IPR008792">
    <property type="entry name" value="PQQD"/>
</dbReference>
<proteinExistence type="predicted"/>
<dbReference type="Pfam" id="PF05402">
    <property type="entry name" value="PqqD"/>
    <property type="match status" value="1"/>
</dbReference>
<name>A0ABT7BRV6_9CYAN</name>
<reference evidence="1 2" key="1">
    <citation type="submission" date="2023-01" db="EMBL/GenBank/DDBJ databases">
        <title>Novel diversity within Roseofilum (Cyanobacteria; Desertifilaceae) from marine benthic mats with descriptions of four novel species.</title>
        <authorList>
            <person name="Wang Y."/>
            <person name="Berthold D.E."/>
            <person name="Hu J."/>
            <person name="Lefler F.W."/>
            <person name="Laughinghouse H.D. IV."/>
        </authorList>
    </citation>
    <scope>NUCLEOTIDE SEQUENCE [LARGE SCALE GENOMIC DNA]</scope>
    <source>
        <strain evidence="1 2">BLCC-M143</strain>
    </source>
</reference>
<evidence type="ECO:0000313" key="1">
    <source>
        <dbReference type="EMBL" id="MDJ1181920.1"/>
    </source>
</evidence>
<evidence type="ECO:0000313" key="2">
    <source>
        <dbReference type="Proteomes" id="UP001232992"/>
    </source>
</evidence>
<organism evidence="1 2">
    <name type="scientific">Roseofilum casamattae BLCC-M143</name>
    <dbReference type="NCBI Taxonomy" id="3022442"/>
    <lineage>
        <taxon>Bacteria</taxon>
        <taxon>Bacillati</taxon>
        <taxon>Cyanobacteriota</taxon>
        <taxon>Cyanophyceae</taxon>
        <taxon>Desertifilales</taxon>
        <taxon>Desertifilaceae</taxon>
        <taxon>Roseofilum</taxon>
        <taxon>Roseofilum casamattae</taxon>
    </lineage>
</organism>
<protein>
    <submittedName>
        <fullName evidence="1">Lasso peptide biosynthesis PqqD family chaperone</fullName>
    </submittedName>
</protein>
<dbReference type="NCBIfam" id="NF033536">
    <property type="entry name" value="lasso_PqqD_Bac"/>
    <property type="match status" value="1"/>
</dbReference>
<comment type="caution">
    <text evidence="1">The sequence shown here is derived from an EMBL/GenBank/DDBJ whole genome shotgun (WGS) entry which is preliminary data.</text>
</comment>
<dbReference type="RefSeq" id="WP_283756569.1">
    <property type="nucleotide sequence ID" value="NZ_JAQOSQ010000001.1"/>
</dbReference>
<keyword evidence="2" id="KW-1185">Reference proteome</keyword>
<dbReference type="Gene3D" id="1.10.10.1150">
    <property type="entry name" value="Coenzyme PQQ synthesis protein D (PqqD)"/>
    <property type="match status" value="1"/>
</dbReference>
<accession>A0ABT7BRV6</accession>
<dbReference type="InterPro" id="IPR041881">
    <property type="entry name" value="PqqD_sf"/>
</dbReference>
<dbReference type="EMBL" id="JAQOSQ010000001">
    <property type="protein sequence ID" value="MDJ1181920.1"/>
    <property type="molecule type" value="Genomic_DNA"/>
</dbReference>
<dbReference type="Proteomes" id="UP001232992">
    <property type="component" value="Unassembled WGS sequence"/>
</dbReference>
<sequence>MGSDGTIALEQTIVRNEEILASVMEDEVVMMNLQTDSYYGANTVGTRIWELLEQPLTVGELCAKLQQEFDVDDETCQRDVLPFVEKIIDEKLVRIIED</sequence>